<evidence type="ECO:0008006" key="3">
    <source>
        <dbReference type="Google" id="ProtNLM"/>
    </source>
</evidence>
<evidence type="ECO:0000313" key="1">
    <source>
        <dbReference type="EMBL" id="MFD2730267.1"/>
    </source>
</evidence>
<keyword evidence="2" id="KW-1185">Reference proteome</keyword>
<comment type="caution">
    <text evidence="1">The sequence shown here is derived from an EMBL/GenBank/DDBJ whole genome shotgun (WGS) entry which is preliminary data.</text>
</comment>
<dbReference type="Proteomes" id="UP001597546">
    <property type="component" value="Unassembled WGS sequence"/>
</dbReference>
<organism evidence="1 2">
    <name type="scientific">Pedobacter alpinus</name>
    <dbReference type="NCBI Taxonomy" id="1590643"/>
    <lineage>
        <taxon>Bacteria</taxon>
        <taxon>Pseudomonadati</taxon>
        <taxon>Bacteroidota</taxon>
        <taxon>Sphingobacteriia</taxon>
        <taxon>Sphingobacteriales</taxon>
        <taxon>Sphingobacteriaceae</taxon>
        <taxon>Pedobacter</taxon>
    </lineage>
</organism>
<dbReference type="EMBL" id="JBHULV010000005">
    <property type="protein sequence ID" value="MFD2730267.1"/>
    <property type="molecule type" value="Genomic_DNA"/>
</dbReference>
<gene>
    <name evidence="1" type="ORF">ACFSSE_00970</name>
</gene>
<proteinExistence type="predicted"/>
<accession>A0ABW5TLT9</accession>
<dbReference type="RefSeq" id="WP_379041036.1">
    <property type="nucleotide sequence ID" value="NZ_JBHSKW010000006.1"/>
</dbReference>
<evidence type="ECO:0000313" key="2">
    <source>
        <dbReference type="Proteomes" id="UP001597546"/>
    </source>
</evidence>
<name>A0ABW5TLT9_9SPHI</name>
<sequence>MSFIKIAPSLKGQVLNFRNMVFKHEFLHVAHINGGFANYRQFSERAASKYSYDYLRAFKMPIPNWINNNLGNYPSEMWWGNFTKSMRLWIK</sequence>
<reference evidence="2" key="1">
    <citation type="journal article" date="2019" name="Int. J. Syst. Evol. Microbiol.">
        <title>The Global Catalogue of Microorganisms (GCM) 10K type strain sequencing project: providing services to taxonomists for standard genome sequencing and annotation.</title>
        <authorList>
            <consortium name="The Broad Institute Genomics Platform"/>
            <consortium name="The Broad Institute Genome Sequencing Center for Infectious Disease"/>
            <person name="Wu L."/>
            <person name="Ma J."/>
        </authorList>
    </citation>
    <scope>NUCLEOTIDE SEQUENCE [LARGE SCALE GENOMIC DNA]</scope>
    <source>
        <strain evidence="2">KCTC 42456</strain>
    </source>
</reference>
<protein>
    <recommendedName>
        <fullName evidence="3">Tox-MPTase4 domain-containing protein</fullName>
    </recommendedName>
</protein>